<keyword evidence="3" id="KW-1185">Reference proteome</keyword>
<sequence precursor="true">MINTVRRLIPNFILLITLIYFALFAGWYVCYSNYFFFPVVYELEDIHGHVLEYAPQNRRGRADFVYVSPAYHLRIFGEMLHAVEHGGEGLAQISYPAGRGKKKFLTGAEQTHLQDVANLLTAIRSVWYLMLAGFAASVVFMSYKKIRPYSMRTISLGTVVCGGVLYVFLSVFGFEKIFYRLHELVFPAGHKWFFYYQDSLMSTMLKAPDSFADMGLIMGAVSLGLFIVVYKLIQFGMNGFICKN</sequence>
<evidence type="ECO:0000313" key="2">
    <source>
        <dbReference type="EMBL" id="ADD67120.1"/>
    </source>
</evidence>
<dbReference type="eggNOG" id="ENOG5030EEF">
    <property type="taxonomic scope" value="Bacteria"/>
</dbReference>
<dbReference type="STRING" id="522772.Dacet_0320"/>
<keyword evidence="1" id="KW-0812">Transmembrane</keyword>
<dbReference type="InterPro" id="IPR010178">
    <property type="entry name" value="Lit"/>
</dbReference>
<name>D4H2Q9_DENA2</name>
<dbReference type="InParanoid" id="D4H2Q9"/>
<protein>
    <recommendedName>
        <fullName evidence="4">Integral membrane protein TIGR01906</fullName>
    </recommendedName>
</protein>
<evidence type="ECO:0008006" key="4">
    <source>
        <dbReference type="Google" id="ProtNLM"/>
    </source>
</evidence>
<dbReference type="KEGG" id="dap:Dacet_0320"/>
<evidence type="ECO:0000256" key="1">
    <source>
        <dbReference type="SAM" id="Phobius"/>
    </source>
</evidence>
<keyword evidence="1" id="KW-0472">Membrane</keyword>
<keyword evidence="1" id="KW-1133">Transmembrane helix</keyword>
<feature type="transmembrane region" description="Helical" evidence="1">
    <location>
        <begin position="12"/>
        <end position="34"/>
    </location>
</feature>
<accession>D4H2Q9</accession>
<dbReference type="HOGENOM" id="CLU_079007_0_0_0"/>
<proteinExistence type="predicted"/>
<dbReference type="OrthoDB" id="7836096at2"/>
<dbReference type="PaxDb" id="522772-Dacet_0320"/>
<feature type="transmembrane region" description="Helical" evidence="1">
    <location>
        <begin position="214"/>
        <end position="233"/>
    </location>
</feature>
<dbReference type="AlphaFoldDB" id="D4H2Q9"/>
<feature type="transmembrane region" description="Helical" evidence="1">
    <location>
        <begin position="155"/>
        <end position="174"/>
    </location>
</feature>
<organism evidence="2 3">
    <name type="scientific">Denitrovibrio acetiphilus (strain DSM 12809 / NBRC 114555 / N2460)</name>
    <dbReference type="NCBI Taxonomy" id="522772"/>
    <lineage>
        <taxon>Bacteria</taxon>
        <taxon>Pseudomonadati</taxon>
        <taxon>Deferribacterota</taxon>
        <taxon>Deferribacteres</taxon>
        <taxon>Deferribacterales</taxon>
        <taxon>Geovibrionaceae</taxon>
        <taxon>Denitrovibrio</taxon>
    </lineage>
</organism>
<dbReference type="EMBL" id="CP001968">
    <property type="protein sequence ID" value="ADD67120.1"/>
    <property type="molecule type" value="Genomic_DNA"/>
</dbReference>
<gene>
    <name evidence="2" type="ordered locus">Dacet_0320</name>
</gene>
<reference evidence="2 3" key="1">
    <citation type="journal article" date="2010" name="Stand. Genomic Sci.">
        <title>Complete genome sequence of Denitrovibrio acetiphilus type strain (N2460).</title>
        <authorList>
            <person name="Kiss H."/>
            <person name="Lang E."/>
            <person name="Lapidus A."/>
            <person name="Copeland A."/>
            <person name="Nolan M."/>
            <person name="Glavina Del Rio T."/>
            <person name="Chen F."/>
            <person name="Lucas S."/>
            <person name="Tice H."/>
            <person name="Cheng J.F."/>
            <person name="Han C."/>
            <person name="Goodwin L."/>
            <person name="Pitluck S."/>
            <person name="Liolios K."/>
            <person name="Pati A."/>
            <person name="Ivanova N."/>
            <person name="Mavromatis K."/>
            <person name="Chen A."/>
            <person name="Palaniappan K."/>
            <person name="Land M."/>
            <person name="Hauser L."/>
            <person name="Chang Y.J."/>
            <person name="Jeffries C.D."/>
            <person name="Detter J.C."/>
            <person name="Brettin T."/>
            <person name="Spring S."/>
            <person name="Rohde M."/>
            <person name="Goker M."/>
            <person name="Woyke T."/>
            <person name="Bristow J."/>
            <person name="Eisen J.A."/>
            <person name="Markowitz V."/>
            <person name="Hugenholtz P."/>
            <person name="Kyrpides N.C."/>
            <person name="Klenk H.P."/>
        </authorList>
    </citation>
    <scope>NUCLEOTIDE SEQUENCE [LARGE SCALE GENOMIC DNA]</scope>
    <source>
        <strain evidence="3">DSM 12809 / NBRC 114555 / N2460</strain>
    </source>
</reference>
<evidence type="ECO:0000313" key="3">
    <source>
        <dbReference type="Proteomes" id="UP000002012"/>
    </source>
</evidence>
<dbReference type="Proteomes" id="UP000002012">
    <property type="component" value="Chromosome"/>
</dbReference>
<dbReference type="Pfam" id="PF07314">
    <property type="entry name" value="Lit"/>
    <property type="match status" value="1"/>
</dbReference>
<feature type="transmembrane region" description="Helical" evidence="1">
    <location>
        <begin position="125"/>
        <end position="143"/>
    </location>
</feature>
<dbReference type="RefSeq" id="WP_013009665.1">
    <property type="nucleotide sequence ID" value="NC_013943.1"/>
</dbReference>